<name>A0A1P8WRJ3_9PLAN</name>
<keyword evidence="2" id="KW-0378">Hydrolase</keyword>
<dbReference type="PROSITE" id="PS51746">
    <property type="entry name" value="PPM_2"/>
    <property type="match status" value="1"/>
</dbReference>
<evidence type="ECO:0000259" key="1">
    <source>
        <dbReference type="PROSITE" id="PS51746"/>
    </source>
</evidence>
<dbReference type="AlphaFoldDB" id="A0A1P8WRJ3"/>
<dbReference type="Proteomes" id="UP000187735">
    <property type="component" value="Chromosome"/>
</dbReference>
<dbReference type="OrthoDB" id="9801841at2"/>
<dbReference type="GO" id="GO:0004722">
    <property type="term" value="F:protein serine/threonine phosphatase activity"/>
    <property type="evidence" value="ECO:0007669"/>
    <property type="project" value="UniProtKB-EC"/>
</dbReference>
<gene>
    <name evidence="2" type="primary">pstP</name>
    <name evidence="2" type="ORF">Fuma_06353</name>
</gene>
<organism evidence="2 3">
    <name type="scientific">Fuerstiella marisgermanici</name>
    <dbReference type="NCBI Taxonomy" id="1891926"/>
    <lineage>
        <taxon>Bacteria</taxon>
        <taxon>Pseudomonadati</taxon>
        <taxon>Planctomycetota</taxon>
        <taxon>Planctomycetia</taxon>
        <taxon>Planctomycetales</taxon>
        <taxon>Planctomycetaceae</taxon>
        <taxon>Fuerstiella</taxon>
    </lineage>
</organism>
<dbReference type="SUPFAM" id="SSF81606">
    <property type="entry name" value="PP2C-like"/>
    <property type="match status" value="1"/>
</dbReference>
<evidence type="ECO:0000313" key="3">
    <source>
        <dbReference type="Proteomes" id="UP000187735"/>
    </source>
</evidence>
<dbReference type="SMART" id="SM00332">
    <property type="entry name" value="PP2Cc"/>
    <property type="match status" value="1"/>
</dbReference>
<dbReference type="SMART" id="SM00331">
    <property type="entry name" value="PP2C_SIG"/>
    <property type="match status" value="1"/>
</dbReference>
<dbReference type="InterPro" id="IPR001932">
    <property type="entry name" value="PPM-type_phosphatase-like_dom"/>
</dbReference>
<accession>A0A1P8WRJ3</accession>
<dbReference type="KEGG" id="fmr:Fuma_06353"/>
<dbReference type="STRING" id="1891926.Fuma_06353"/>
<dbReference type="InterPro" id="IPR015655">
    <property type="entry name" value="PP2C"/>
</dbReference>
<feature type="domain" description="PPM-type phosphatase" evidence="1">
    <location>
        <begin position="5"/>
        <end position="245"/>
    </location>
</feature>
<dbReference type="InterPro" id="IPR036457">
    <property type="entry name" value="PPM-type-like_dom_sf"/>
</dbReference>
<evidence type="ECO:0000313" key="2">
    <source>
        <dbReference type="EMBL" id="APZ96680.1"/>
    </source>
</evidence>
<keyword evidence="3" id="KW-1185">Reference proteome</keyword>
<dbReference type="Gene3D" id="3.60.40.10">
    <property type="entry name" value="PPM-type phosphatase domain"/>
    <property type="match status" value="1"/>
</dbReference>
<proteinExistence type="predicted"/>
<sequence length="246" mass="26725">MLSIRTGHVSITGNFRENNEDNYYIDNDQRFFIVADGMGGQNAGEKASAIAVEVIPRELQQLLDFSGGPKAATVEAIDRAVEQANSEIMALSEVDPSVRNMGTTVVLLVRAGNNFYIGGVGDSRVYQLRKSKMEQLTKDHSLTQALLEAGTINEEEAKTHRYRNVLYRYLGTKDGASGTEAVEVRPTAGDRYFLCSDGITDGIDDDTIQKLLSASDDPQQVAESLVKAAQEGGSRDNITGVVVMVD</sequence>
<dbReference type="RefSeq" id="WP_077027662.1">
    <property type="nucleotide sequence ID" value="NZ_CP017641.1"/>
</dbReference>
<dbReference type="EMBL" id="CP017641">
    <property type="protein sequence ID" value="APZ96680.1"/>
    <property type="molecule type" value="Genomic_DNA"/>
</dbReference>
<dbReference type="EC" id="3.1.3.16" evidence="2"/>
<dbReference type="PANTHER" id="PTHR47992">
    <property type="entry name" value="PROTEIN PHOSPHATASE"/>
    <property type="match status" value="1"/>
</dbReference>
<reference evidence="2 3" key="1">
    <citation type="journal article" date="2016" name="Front. Microbiol.">
        <title>Fuerstia marisgermanicae gen. nov., sp. nov., an Unusual Member of the Phylum Planctomycetes from the German Wadden Sea.</title>
        <authorList>
            <person name="Kohn T."/>
            <person name="Heuer A."/>
            <person name="Jogler M."/>
            <person name="Vollmers J."/>
            <person name="Boedeker C."/>
            <person name="Bunk B."/>
            <person name="Rast P."/>
            <person name="Borchert D."/>
            <person name="Glockner I."/>
            <person name="Freese H.M."/>
            <person name="Klenk H.P."/>
            <person name="Overmann J."/>
            <person name="Kaster A.K."/>
            <person name="Rohde M."/>
            <person name="Wiegand S."/>
            <person name="Jogler C."/>
        </authorList>
    </citation>
    <scope>NUCLEOTIDE SEQUENCE [LARGE SCALE GENOMIC DNA]</scope>
    <source>
        <strain evidence="2 3">NH11</strain>
    </source>
</reference>
<dbReference type="Pfam" id="PF13672">
    <property type="entry name" value="PP2C_2"/>
    <property type="match status" value="1"/>
</dbReference>
<protein>
    <submittedName>
        <fullName evidence="2">PP2C-family Ser/Thr phosphatase</fullName>
        <ecNumber evidence="2">3.1.3.16</ecNumber>
    </submittedName>
</protein>
<dbReference type="CDD" id="cd00143">
    <property type="entry name" value="PP2Cc"/>
    <property type="match status" value="1"/>
</dbReference>